<sequence length="135" mass="15071">MAAPTQPESANASSKETATVAPHHAKAKQQRSNSLSTIVKMRLSSATSKLLHRISLPADNDDNDEKGWSTSARDNNASEYRKWMEKRRSMFTTPTEVEEGDRLQRSMHRKQAVDNSLVQENIAAVASSMRVQELC</sequence>
<dbReference type="WBParaSite" id="PSAMB.scaffold263size60343.g3973.t1">
    <property type="protein sequence ID" value="PSAMB.scaffold263size60343.g3973.t1"/>
    <property type="gene ID" value="PSAMB.scaffold263size60343.g3973"/>
</dbReference>
<proteinExistence type="predicted"/>
<reference evidence="3" key="1">
    <citation type="submission" date="2022-11" db="UniProtKB">
        <authorList>
            <consortium name="WormBaseParasite"/>
        </authorList>
    </citation>
    <scope>IDENTIFICATION</scope>
</reference>
<organism evidence="2 3">
    <name type="scientific">Plectus sambesii</name>
    <dbReference type="NCBI Taxonomy" id="2011161"/>
    <lineage>
        <taxon>Eukaryota</taxon>
        <taxon>Metazoa</taxon>
        <taxon>Ecdysozoa</taxon>
        <taxon>Nematoda</taxon>
        <taxon>Chromadorea</taxon>
        <taxon>Plectida</taxon>
        <taxon>Plectina</taxon>
        <taxon>Plectoidea</taxon>
        <taxon>Plectidae</taxon>
        <taxon>Plectus</taxon>
    </lineage>
</organism>
<evidence type="ECO:0000256" key="1">
    <source>
        <dbReference type="SAM" id="MobiDB-lite"/>
    </source>
</evidence>
<dbReference type="AlphaFoldDB" id="A0A914VWD8"/>
<feature type="region of interest" description="Disordered" evidence="1">
    <location>
        <begin position="1"/>
        <end position="36"/>
    </location>
</feature>
<evidence type="ECO:0000313" key="3">
    <source>
        <dbReference type="WBParaSite" id="PSAMB.scaffold263size60343.g3973.t1"/>
    </source>
</evidence>
<feature type="region of interest" description="Disordered" evidence="1">
    <location>
        <begin position="92"/>
        <end position="112"/>
    </location>
</feature>
<name>A0A914VWD8_9BILA</name>
<protein>
    <submittedName>
        <fullName evidence="3">Uncharacterized protein</fullName>
    </submittedName>
</protein>
<accession>A0A914VWD8</accession>
<keyword evidence="2" id="KW-1185">Reference proteome</keyword>
<evidence type="ECO:0000313" key="2">
    <source>
        <dbReference type="Proteomes" id="UP000887566"/>
    </source>
</evidence>
<dbReference type="Proteomes" id="UP000887566">
    <property type="component" value="Unplaced"/>
</dbReference>
<feature type="compositionally biased region" description="Polar residues" evidence="1">
    <location>
        <begin position="1"/>
        <end position="17"/>
    </location>
</feature>